<feature type="compositionally biased region" description="Acidic residues" evidence="1">
    <location>
        <begin position="47"/>
        <end position="78"/>
    </location>
</feature>
<organism evidence="2 3">
    <name type="scientific">Podila minutissima</name>
    <dbReference type="NCBI Taxonomy" id="64525"/>
    <lineage>
        <taxon>Eukaryota</taxon>
        <taxon>Fungi</taxon>
        <taxon>Fungi incertae sedis</taxon>
        <taxon>Mucoromycota</taxon>
        <taxon>Mortierellomycotina</taxon>
        <taxon>Mortierellomycetes</taxon>
        <taxon>Mortierellales</taxon>
        <taxon>Mortierellaceae</taxon>
        <taxon>Podila</taxon>
    </lineage>
</organism>
<comment type="caution">
    <text evidence="2">The sequence shown here is derived from an EMBL/GenBank/DDBJ whole genome shotgun (WGS) entry which is preliminary data.</text>
</comment>
<feature type="region of interest" description="Disordered" evidence="1">
    <location>
        <begin position="46"/>
        <end position="101"/>
    </location>
</feature>
<sequence>MTLGDIMFLPNSVKVINEGALNSAEPAHNLHPALAFNGHFSYSLDIECQDQPDGDGDDHDDDDDEYNGEFDDHDDCEPYGDVNFEYEPGTYWDYGDDDEEE</sequence>
<keyword evidence="3" id="KW-1185">Reference proteome</keyword>
<dbReference type="EMBL" id="JAAAUY010001361">
    <property type="protein sequence ID" value="KAF9323107.1"/>
    <property type="molecule type" value="Genomic_DNA"/>
</dbReference>
<protein>
    <submittedName>
        <fullName evidence="2">Uncharacterized protein</fullName>
    </submittedName>
</protein>
<gene>
    <name evidence="2" type="ORF">BG006_001761</name>
</gene>
<dbReference type="Proteomes" id="UP000696485">
    <property type="component" value="Unassembled WGS sequence"/>
</dbReference>
<dbReference type="AlphaFoldDB" id="A0A9P5S9T6"/>
<reference evidence="2" key="1">
    <citation type="journal article" date="2020" name="Fungal Divers.">
        <title>Resolving the Mortierellaceae phylogeny through synthesis of multi-gene phylogenetics and phylogenomics.</title>
        <authorList>
            <person name="Vandepol N."/>
            <person name="Liber J."/>
            <person name="Desiro A."/>
            <person name="Na H."/>
            <person name="Kennedy M."/>
            <person name="Barry K."/>
            <person name="Grigoriev I.V."/>
            <person name="Miller A.N."/>
            <person name="O'Donnell K."/>
            <person name="Stajich J.E."/>
            <person name="Bonito G."/>
        </authorList>
    </citation>
    <scope>NUCLEOTIDE SEQUENCE</scope>
    <source>
        <strain evidence="2">NVP1</strain>
    </source>
</reference>
<evidence type="ECO:0000313" key="3">
    <source>
        <dbReference type="Proteomes" id="UP000696485"/>
    </source>
</evidence>
<proteinExistence type="predicted"/>
<accession>A0A9P5S9T6</accession>
<evidence type="ECO:0000313" key="2">
    <source>
        <dbReference type="EMBL" id="KAF9323107.1"/>
    </source>
</evidence>
<evidence type="ECO:0000256" key="1">
    <source>
        <dbReference type="SAM" id="MobiDB-lite"/>
    </source>
</evidence>
<name>A0A9P5S9T6_9FUNG</name>